<dbReference type="EMBL" id="CP016094">
    <property type="protein sequence ID" value="AOS43466.1"/>
    <property type="molecule type" value="Genomic_DNA"/>
</dbReference>
<evidence type="ECO:0000256" key="1">
    <source>
        <dbReference type="SAM" id="Phobius"/>
    </source>
</evidence>
<feature type="transmembrane region" description="Helical" evidence="1">
    <location>
        <begin position="51"/>
        <end position="73"/>
    </location>
</feature>
<keyword evidence="1" id="KW-1133">Transmembrane helix</keyword>
<evidence type="ECO:0000313" key="2">
    <source>
        <dbReference type="EMBL" id="AOS43466.1"/>
    </source>
</evidence>
<evidence type="ECO:0008006" key="4">
    <source>
        <dbReference type="Google" id="ProtNLM"/>
    </source>
</evidence>
<keyword evidence="3" id="KW-1185">Reference proteome</keyword>
<dbReference type="Proteomes" id="UP000095228">
    <property type="component" value="Chromosome"/>
</dbReference>
<dbReference type="OrthoDB" id="191723at2"/>
<keyword evidence="1" id="KW-0812">Transmembrane</keyword>
<feature type="transmembrane region" description="Helical" evidence="1">
    <location>
        <begin position="135"/>
        <end position="155"/>
    </location>
</feature>
<dbReference type="AlphaFoldDB" id="A0A1D8ARG0"/>
<reference evidence="2 3" key="1">
    <citation type="submission" date="2016-06" db="EMBL/GenBank/DDBJ databases">
        <title>Three novel species with peptidoglycan cell walls form the new genus Lacunisphaera gen. nov. in the family Opitutaceae of the verrucomicrobial subdivision 4.</title>
        <authorList>
            <person name="Rast P."/>
            <person name="Gloeckner I."/>
            <person name="Jogler M."/>
            <person name="Boedeker C."/>
            <person name="Jeske O."/>
            <person name="Wiegand S."/>
            <person name="Reinhardt R."/>
            <person name="Schumann P."/>
            <person name="Rohde M."/>
            <person name="Spring S."/>
            <person name="Gloeckner F.O."/>
            <person name="Jogler C."/>
        </authorList>
    </citation>
    <scope>NUCLEOTIDE SEQUENCE [LARGE SCALE GENOMIC DNA]</scope>
    <source>
        <strain evidence="2 3">IG16b</strain>
    </source>
</reference>
<sequence>MSDRISTKPVVEEEFSLPLFLAVVAASFSGVLGLVWWLAPAPVWAAQTQSAWWQYLALFLGISMFNCFMEFFFHRYVLHKPVLPFLSYFYRQHTHHHSLTRITRRRTPGGLDVNFVENYYPIVKEEQKEASFFPWYTYLAFAACMTPFLVVLQWFVPSLPWFVAGYSAIASSLLIYELFHAIEHWSFERWAPLIEHPTFGAFWRKVYSFHLRHHAVIDCNEAISGFFIMPVADWVFGTCIIPGVLYKHGQTVAEEKEFLSPKPVALIRWLDRLTDGLVKARRQRAQGAA</sequence>
<dbReference type="STRING" id="1838286.Verru16b_00511"/>
<protein>
    <recommendedName>
        <fullName evidence="4">Fatty acid hydroxylase superfamily protein</fullName>
    </recommendedName>
</protein>
<organism evidence="2 3">
    <name type="scientific">Lacunisphaera limnophila</name>
    <dbReference type="NCBI Taxonomy" id="1838286"/>
    <lineage>
        <taxon>Bacteria</taxon>
        <taxon>Pseudomonadati</taxon>
        <taxon>Verrucomicrobiota</taxon>
        <taxon>Opitutia</taxon>
        <taxon>Opitutales</taxon>
        <taxon>Opitutaceae</taxon>
        <taxon>Lacunisphaera</taxon>
    </lineage>
</organism>
<dbReference type="RefSeq" id="WP_069960816.1">
    <property type="nucleotide sequence ID" value="NZ_CP016094.1"/>
</dbReference>
<keyword evidence="1" id="KW-0472">Membrane</keyword>
<gene>
    <name evidence="2" type="ORF">Verru16b_00511</name>
</gene>
<feature type="transmembrane region" description="Helical" evidence="1">
    <location>
        <begin position="161"/>
        <end position="179"/>
    </location>
</feature>
<accession>A0A1D8ARG0</accession>
<feature type="transmembrane region" description="Helical" evidence="1">
    <location>
        <begin position="20"/>
        <end position="39"/>
    </location>
</feature>
<name>A0A1D8ARG0_9BACT</name>
<dbReference type="KEGG" id="obg:Verru16b_00511"/>
<proteinExistence type="predicted"/>
<evidence type="ECO:0000313" key="3">
    <source>
        <dbReference type="Proteomes" id="UP000095228"/>
    </source>
</evidence>